<evidence type="ECO:0000313" key="1">
    <source>
        <dbReference type="EMBL" id="KAG5569106.1"/>
    </source>
</evidence>
<protein>
    <submittedName>
        <fullName evidence="1">Uncharacterized protein</fullName>
    </submittedName>
</protein>
<gene>
    <name evidence="1" type="ORF">H5410_058872</name>
</gene>
<organism evidence="1 2">
    <name type="scientific">Solanum commersonii</name>
    <name type="common">Commerson's wild potato</name>
    <name type="synonym">Commerson's nightshade</name>
    <dbReference type="NCBI Taxonomy" id="4109"/>
    <lineage>
        <taxon>Eukaryota</taxon>
        <taxon>Viridiplantae</taxon>
        <taxon>Streptophyta</taxon>
        <taxon>Embryophyta</taxon>
        <taxon>Tracheophyta</taxon>
        <taxon>Spermatophyta</taxon>
        <taxon>Magnoliopsida</taxon>
        <taxon>eudicotyledons</taxon>
        <taxon>Gunneridae</taxon>
        <taxon>Pentapetalae</taxon>
        <taxon>asterids</taxon>
        <taxon>lamiids</taxon>
        <taxon>Solanales</taxon>
        <taxon>Solanaceae</taxon>
        <taxon>Solanoideae</taxon>
        <taxon>Solaneae</taxon>
        <taxon>Solanum</taxon>
    </lineage>
</organism>
<keyword evidence="2" id="KW-1185">Reference proteome</keyword>
<dbReference type="EMBL" id="JACXVP010000012">
    <property type="protein sequence ID" value="KAG5569106.1"/>
    <property type="molecule type" value="Genomic_DNA"/>
</dbReference>
<evidence type="ECO:0000313" key="2">
    <source>
        <dbReference type="Proteomes" id="UP000824120"/>
    </source>
</evidence>
<accession>A0A9J5W105</accession>
<dbReference type="AlphaFoldDB" id="A0A9J5W105"/>
<comment type="caution">
    <text evidence="1">The sequence shown here is derived from an EMBL/GenBank/DDBJ whole genome shotgun (WGS) entry which is preliminary data.</text>
</comment>
<proteinExistence type="predicted"/>
<name>A0A9J5W105_SOLCO</name>
<dbReference type="Proteomes" id="UP000824120">
    <property type="component" value="Chromosome 12"/>
</dbReference>
<sequence>MEPIGPHVKMAHFQSEMIPGEDLIFAIILPGRPLRPYLWSQLALTAKTAHFKIKMILEAGKPPMLLIFMCYSPWIFGRPLRPYLWSQLALTAKTTHFKIKMILEAVHGFFGDLIFRPHFCENFTWTSVKTLPMEPIGPYGQNVPFSRSNDLQSRILPGRSLRSYLWCQLALSTKTSHFQSQTIHGAAKPPFNRFSKSVRILPMELVEPHGQNGPISRLNDPRSRIPTSFLPKYYLDVRSDHTYGASWPSRPKRPIFKVIWNFDPIFPKILPRRPLRHFLWSQLTLTAKMAHFQGNGIFSDPKFRPHFCQNITWTSVRTLPMELVVPLGQKGPFSRSNDPRSR</sequence>
<reference evidence="1 2" key="1">
    <citation type="submission" date="2020-09" db="EMBL/GenBank/DDBJ databases">
        <title>De no assembly of potato wild relative species, Solanum commersonii.</title>
        <authorList>
            <person name="Cho K."/>
        </authorList>
    </citation>
    <scope>NUCLEOTIDE SEQUENCE [LARGE SCALE GENOMIC DNA]</scope>
    <source>
        <strain evidence="1">LZ3.2</strain>
        <tissue evidence="1">Leaf</tissue>
    </source>
</reference>